<keyword evidence="6 9" id="KW-0067">ATP-binding</keyword>
<dbReference type="SUPFAM" id="SSF56112">
    <property type="entry name" value="Protein kinase-like (PK-like)"/>
    <property type="match status" value="1"/>
</dbReference>
<evidence type="ECO:0000256" key="2">
    <source>
        <dbReference type="ARBA" id="ARBA00022527"/>
    </source>
</evidence>
<proteinExistence type="predicted"/>
<dbReference type="PROSITE" id="PS00107">
    <property type="entry name" value="PROTEIN_KINASE_ATP"/>
    <property type="match status" value="1"/>
</dbReference>
<evidence type="ECO:0000313" key="11">
    <source>
        <dbReference type="EMBL" id="KAL1867021.1"/>
    </source>
</evidence>
<accession>A0ABR3WTM1</accession>
<evidence type="ECO:0000256" key="5">
    <source>
        <dbReference type="ARBA" id="ARBA00022777"/>
    </source>
</evidence>
<keyword evidence="12" id="KW-1185">Reference proteome</keyword>
<comment type="catalytic activity">
    <reaction evidence="7">
        <text>L-threonyl-[protein] + ATP = O-phospho-L-threonyl-[protein] + ADP + H(+)</text>
        <dbReference type="Rhea" id="RHEA:46608"/>
        <dbReference type="Rhea" id="RHEA-COMP:11060"/>
        <dbReference type="Rhea" id="RHEA-COMP:11605"/>
        <dbReference type="ChEBI" id="CHEBI:15378"/>
        <dbReference type="ChEBI" id="CHEBI:30013"/>
        <dbReference type="ChEBI" id="CHEBI:30616"/>
        <dbReference type="ChEBI" id="CHEBI:61977"/>
        <dbReference type="ChEBI" id="CHEBI:456216"/>
        <dbReference type="EC" id="2.7.11.1"/>
    </reaction>
</comment>
<keyword evidence="5" id="KW-0418">Kinase</keyword>
<feature type="domain" description="Protein kinase" evidence="10">
    <location>
        <begin position="1"/>
        <end position="338"/>
    </location>
</feature>
<evidence type="ECO:0000313" key="12">
    <source>
        <dbReference type="Proteomes" id="UP001583193"/>
    </source>
</evidence>
<dbReference type="PANTHER" id="PTHR47634:SF9">
    <property type="entry name" value="PROTEIN KINASE DOMAIN-CONTAINING PROTEIN-RELATED"/>
    <property type="match status" value="1"/>
</dbReference>
<protein>
    <recommendedName>
        <fullName evidence="1">non-specific serine/threonine protein kinase</fullName>
        <ecNumber evidence="1">2.7.11.1</ecNumber>
    </recommendedName>
</protein>
<keyword evidence="2" id="KW-0723">Serine/threonine-protein kinase</keyword>
<evidence type="ECO:0000256" key="6">
    <source>
        <dbReference type="ARBA" id="ARBA00022840"/>
    </source>
</evidence>
<dbReference type="Pfam" id="PF00069">
    <property type="entry name" value="Pkinase"/>
    <property type="match status" value="1"/>
</dbReference>
<reference evidence="11 12" key="1">
    <citation type="journal article" date="2024" name="IMA Fungus">
        <title>IMA Genome - F19 : A genome assembly and annotation guide to empower mycologists, including annotated draft genome sequences of Ceratocystis pirilliformis, Diaporthe australafricana, Fusarium ophioides, Paecilomyces lecythidis, and Sporothrix stenoceras.</title>
        <authorList>
            <person name="Aylward J."/>
            <person name="Wilson A.M."/>
            <person name="Visagie C.M."/>
            <person name="Spraker J."/>
            <person name="Barnes I."/>
            <person name="Buitendag C."/>
            <person name="Ceriani C."/>
            <person name="Del Mar Angel L."/>
            <person name="du Plessis D."/>
            <person name="Fuchs T."/>
            <person name="Gasser K."/>
            <person name="Kramer D."/>
            <person name="Li W."/>
            <person name="Munsamy K."/>
            <person name="Piso A."/>
            <person name="Price J.L."/>
            <person name="Sonnekus B."/>
            <person name="Thomas C."/>
            <person name="van der Nest A."/>
            <person name="van Dijk A."/>
            <person name="van Heerden A."/>
            <person name="van Vuuren N."/>
            <person name="Yilmaz N."/>
            <person name="Duong T.A."/>
            <person name="van der Merwe N.A."/>
            <person name="Wingfield M.J."/>
            <person name="Wingfield B.D."/>
        </authorList>
    </citation>
    <scope>NUCLEOTIDE SEQUENCE [LARGE SCALE GENOMIC DNA]</scope>
    <source>
        <strain evidence="11 12">CMW 18167</strain>
    </source>
</reference>
<comment type="catalytic activity">
    <reaction evidence="8">
        <text>L-seryl-[protein] + ATP = O-phospho-L-seryl-[protein] + ADP + H(+)</text>
        <dbReference type="Rhea" id="RHEA:17989"/>
        <dbReference type="Rhea" id="RHEA-COMP:9863"/>
        <dbReference type="Rhea" id="RHEA-COMP:11604"/>
        <dbReference type="ChEBI" id="CHEBI:15378"/>
        <dbReference type="ChEBI" id="CHEBI:29999"/>
        <dbReference type="ChEBI" id="CHEBI:30616"/>
        <dbReference type="ChEBI" id="CHEBI:83421"/>
        <dbReference type="ChEBI" id="CHEBI:456216"/>
        <dbReference type="EC" id="2.7.11.1"/>
    </reaction>
</comment>
<evidence type="ECO:0000256" key="9">
    <source>
        <dbReference type="PROSITE-ProRule" id="PRU10141"/>
    </source>
</evidence>
<dbReference type="Gene3D" id="3.30.200.20">
    <property type="entry name" value="Phosphorylase Kinase, domain 1"/>
    <property type="match status" value="1"/>
</dbReference>
<dbReference type="Proteomes" id="UP001583193">
    <property type="component" value="Unassembled WGS sequence"/>
</dbReference>
<gene>
    <name evidence="11" type="ORF">Plec18167_008812</name>
</gene>
<organism evidence="11 12">
    <name type="scientific">Paecilomyces lecythidis</name>
    <dbReference type="NCBI Taxonomy" id="3004212"/>
    <lineage>
        <taxon>Eukaryota</taxon>
        <taxon>Fungi</taxon>
        <taxon>Dikarya</taxon>
        <taxon>Ascomycota</taxon>
        <taxon>Pezizomycotina</taxon>
        <taxon>Eurotiomycetes</taxon>
        <taxon>Eurotiomycetidae</taxon>
        <taxon>Eurotiales</taxon>
        <taxon>Thermoascaceae</taxon>
        <taxon>Paecilomyces</taxon>
    </lineage>
</organism>
<dbReference type="EC" id="2.7.11.1" evidence="1"/>
<evidence type="ECO:0000256" key="8">
    <source>
        <dbReference type="ARBA" id="ARBA00048679"/>
    </source>
</evidence>
<dbReference type="EMBL" id="JAVDPF010000046">
    <property type="protein sequence ID" value="KAL1867021.1"/>
    <property type="molecule type" value="Genomic_DNA"/>
</dbReference>
<dbReference type="Gene3D" id="1.10.510.10">
    <property type="entry name" value="Transferase(Phosphotransferase) domain 1"/>
    <property type="match status" value="1"/>
</dbReference>
<keyword evidence="3" id="KW-0808">Transferase</keyword>
<sequence length="348" mass="39657">MSSATPHVFPTTGFELIDAAEAIEEETLPSYNAERYYPVRIGEVLSRRYQVVTKLGYGITSTVWLCRDLSDSKYIALKVYVHGPLGITVEVYLCFSPGRVMSLDDLKPCLRQVLGVLDFLHTQAHIVHTDLQLKNLLLPGDDPKSFSALEEAELEDPSPRKILAGREIYLSRMPIPGNGLPLLSDFGEARFSNEEHREDIMPNVYRAPEVVLKMNWDCKVDIWNVALMAWDMVCQKTLFRGRNSDDIFDDRAHLAEMIAILGPPPAEFVTKSPVGSVFWDEKGRWKNFSPIPNISLDEFAADIQGHNKKGFLQFMQRALKWEPSDRPTAWELMLDPWMMEGFELRKHG</sequence>
<name>A0ABR3WTM1_9EURO</name>
<dbReference type="InterPro" id="IPR017441">
    <property type="entry name" value="Protein_kinase_ATP_BS"/>
</dbReference>
<dbReference type="PANTHER" id="PTHR47634">
    <property type="entry name" value="PROTEIN KINASE DOMAIN-CONTAINING PROTEIN-RELATED"/>
    <property type="match status" value="1"/>
</dbReference>
<dbReference type="InterPro" id="IPR011009">
    <property type="entry name" value="Kinase-like_dom_sf"/>
</dbReference>
<dbReference type="SMART" id="SM00220">
    <property type="entry name" value="S_TKc"/>
    <property type="match status" value="1"/>
</dbReference>
<evidence type="ECO:0000256" key="3">
    <source>
        <dbReference type="ARBA" id="ARBA00022679"/>
    </source>
</evidence>
<evidence type="ECO:0000256" key="7">
    <source>
        <dbReference type="ARBA" id="ARBA00047899"/>
    </source>
</evidence>
<evidence type="ECO:0000259" key="10">
    <source>
        <dbReference type="PROSITE" id="PS50011"/>
    </source>
</evidence>
<evidence type="ECO:0000256" key="1">
    <source>
        <dbReference type="ARBA" id="ARBA00012513"/>
    </source>
</evidence>
<comment type="caution">
    <text evidence="11">The sequence shown here is derived from an EMBL/GenBank/DDBJ whole genome shotgun (WGS) entry which is preliminary data.</text>
</comment>
<dbReference type="InterPro" id="IPR000719">
    <property type="entry name" value="Prot_kinase_dom"/>
</dbReference>
<feature type="binding site" evidence="9">
    <location>
        <position position="78"/>
    </location>
    <ligand>
        <name>ATP</name>
        <dbReference type="ChEBI" id="CHEBI:30616"/>
    </ligand>
</feature>
<dbReference type="InterPro" id="IPR051334">
    <property type="entry name" value="SRPK"/>
</dbReference>
<dbReference type="PROSITE" id="PS50011">
    <property type="entry name" value="PROTEIN_KINASE_DOM"/>
    <property type="match status" value="1"/>
</dbReference>
<keyword evidence="4 9" id="KW-0547">Nucleotide-binding</keyword>
<evidence type="ECO:0000256" key="4">
    <source>
        <dbReference type="ARBA" id="ARBA00022741"/>
    </source>
</evidence>